<dbReference type="Pfam" id="PF00128">
    <property type="entry name" value="Alpha-amylase"/>
    <property type="match status" value="2"/>
</dbReference>
<dbReference type="SMART" id="SM00642">
    <property type="entry name" value="Aamy"/>
    <property type="match status" value="1"/>
</dbReference>
<dbReference type="OrthoDB" id="9043248at2"/>
<dbReference type="EMBL" id="SPQB01000050">
    <property type="protein sequence ID" value="TFU30982.1"/>
    <property type="molecule type" value="Genomic_DNA"/>
</dbReference>
<dbReference type="PANTHER" id="PTHR10357">
    <property type="entry name" value="ALPHA-AMYLASE FAMILY MEMBER"/>
    <property type="match status" value="1"/>
</dbReference>
<feature type="compositionally biased region" description="Gly residues" evidence="4">
    <location>
        <begin position="225"/>
        <end position="237"/>
    </location>
</feature>
<feature type="region of interest" description="Disordered" evidence="4">
    <location>
        <begin position="224"/>
        <end position="243"/>
    </location>
</feature>
<comment type="similarity">
    <text evidence="1 2">Belongs to the glycosyl hydrolase 13 family.</text>
</comment>
<name>A0A4Y9FQ55_9MICO</name>
<sequence length="576" mass="64489">MLEGAQRAPIPIDAADLWWRHAVFYCLDIETFQDSDGDGVGDIPGLISRLPYLADLGVTCLWLMPFFPTAHRDDGYDITDFFAIDPRLGTLGDMVELVRVARGLGIRIIIDFVMNHTSDQHPWFTQARRAKDDPKRHWYVWRDEPPENPDPPVFPGDEDSTWTRDEKSGQYYLHHFLHNQPDLNVALPEVRREIDKNLGLWLEIGVSGFRIDAVPFMFNSAPGDAGTGGSNEGGTGADGSAQHQYDGVDHLARVRGFLSRRSAEAFLLGEVNMPYEQGMKWFGQARDGLQLQFDFPGMQRLYLSLARGDARPLADTFAERPEVDTSQQWANFVRNHDELTLDQLPPKELNEVFEAFAPDEGMRVYGRGIRRRLPTMIKDERAVRMVYALTFALPGTPILFYGEEIGMGENLDIPGRLAVRTPMQWAREGGFSSARPSRWVRRSPDGPYGPAEVNVEDQLADPGSLHAHLRDLIGLYRSTPEQAWAALEVLKGGPAEVLAHVNRGEDWAMVAIHSFASEGTNVRLTVDAGEETADAVLTDRITGEKVDASAPLTVDLEPYGWRWFLLHPADATVTVS</sequence>
<dbReference type="CDD" id="cd11334">
    <property type="entry name" value="AmyAc_TreS"/>
    <property type="match status" value="1"/>
</dbReference>
<keyword evidence="3" id="KW-0378">Hydrolase</keyword>
<dbReference type="PANTHER" id="PTHR10357:SF219">
    <property type="entry name" value="MALTOSE ALPHA-D-GLUCOSYLTRANSFERASE"/>
    <property type="match status" value="1"/>
</dbReference>
<dbReference type="GO" id="GO:0004556">
    <property type="term" value="F:alpha-amylase activity"/>
    <property type="evidence" value="ECO:0007669"/>
    <property type="project" value="UniProtKB-UniRule"/>
</dbReference>
<keyword evidence="3" id="KW-0326">Glycosidase</keyword>
<dbReference type="InterPro" id="IPR006046">
    <property type="entry name" value="Alpha_amylase"/>
</dbReference>
<dbReference type="GO" id="GO:0043169">
    <property type="term" value="F:cation binding"/>
    <property type="evidence" value="ECO:0007669"/>
    <property type="project" value="InterPro"/>
</dbReference>
<dbReference type="InterPro" id="IPR017853">
    <property type="entry name" value="GH"/>
</dbReference>
<dbReference type="SUPFAM" id="SSF51445">
    <property type="entry name" value="(Trans)glycosidases"/>
    <property type="match status" value="1"/>
</dbReference>
<dbReference type="Pfam" id="PF22157">
    <property type="entry name" value="SupH-like_C"/>
    <property type="match status" value="1"/>
</dbReference>
<organism evidence="6 7">
    <name type="scientific">Microbacterium paludicola</name>
    <dbReference type="NCBI Taxonomy" id="300019"/>
    <lineage>
        <taxon>Bacteria</taxon>
        <taxon>Bacillati</taxon>
        <taxon>Actinomycetota</taxon>
        <taxon>Actinomycetes</taxon>
        <taxon>Micrococcales</taxon>
        <taxon>Microbacteriaceae</taxon>
        <taxon>Microbacterium</taxon>
    </lineage>
</organism>
<dbReference type="Gene3D" id="2.60.40.1180">
    <property type="entry name" value="Golgi alpha-mannosidase II"/>
    <property type="match status" value="1"/>
</dbReference>
<evidence type="ECO:0000313" key="6">
    <source>
        <dbReference type="EMBL" id="TFU30982.1"/>
    </source>
</evidence>
<feature type="domain" description="Glycosyl hydrolase family 13 catalytic" evidence="5">
    <location>
        <begin position="26"/>
        <end position="438"/>
    </location>
</feature>
<protein>
    <recommendedName>
        <fullName evidence="3">Alpha-amylase</fullName>
        <ecNumber evidence="3">3.2.1.1</ecNumber>
    </recommendedName>
</protein>
<keyword evidence="7" id="KW-1185">Reference proteome</keyword>
<evidence type="ECO:0000256" key="2">
    <source>
        <dbReference type="RuleBase" id="RU003615"/>
    </source>
</evidence>
<dbReference type="GO" id="GO:0005975">
    <property type="term" value="P:carbohydrate metabolic process"/>
    <property type="evidence" value="ECO:0007669"/>
    <property type="project" value="InterPro"/>
</dbReference>
<dbReference type="InterPro" id="IPR006047">
    <property type="entry name" value="GH13_cat_dom"/>
</dbReference>
<dbReference type="InterPro" id="IPR045857">
    <property type="entry name" value="O16G_dom_2"/>
</dbReference>
<evidence type="ECO:0000256" key="3">
    <source>
        <dbReference type="RuleBase" id="RU361134"/>
    </source>
</evidence>
<keyword evidence="3" id="KW-0119">Carbohydrate metabolism</keyword>
<accession>A0A4Y9FQ55</accession>
<dbReference type="InterPro" id="IPR013780">
    <property type="entry name" value="Glyco_hydro_b"/>
</dbReference>
<proteinExistence type="inferred from homology"/>
<evidence type="ECO:0000259" key="5">
    <source>
        <dbReference type="SMART" id="SM00642"/>
    </source>
</evidence>
<dbReference type="PRINTS" id="PR00110">
    <property type="entry name" value="ALPHAAMYLASE"/>
</dbReference>
<dbReference type="Gene3D" id="3.20.20.80">
    <property type="entry name" value="Glycosidases"/>
    <property type="match status" value="1"/>
</dbReference>
<dbReference type="Gene3D" id="3.90.400.10">
    <property type="entry name" value="Oligo-1,6-glucosidase, Domain 2"/>
    <property type="match status" value="1"/>
</dbReference>
<gene>
    <name evidence="6" type="ORF">E4U02_13945</name>
</gene>
<evidence type="ECO:0000256" key="1">
    <source>
        <dbReference type="ARBA" id="ARBA00008061"/>
    </source>
</evidence>
<evidence type="ECO:0000313" key="7">
    <source>
        <dbReference type="Proteomes" id="UP000298358"/>
    </source>
</evidence>
<evidence type="ECO:0000256" key="4">
    <source>
        <dbReference type="SAM" id="MobiDB-lite"/>
    </source>
</evidence>
<comment type="catalytic activity">
    <reaction evidence="3">
        <text>Endohydrolysis of (1-&gt;4)-alpha-D-glucosidic linkages in polysaccharides containing three or more (1-&gt;4)-alpha-linked D-glucose units.</text>
        <dbReference type="EC" id="3.2.1.1"/>
    </reaction>
</comment>
<dbReference type="InterPro" id="IPR054049">
    <property type="entry name" value="SupH-like_C"/>
</dbReference>
<dbReference type="Proteomes" id="UP000298358">
    <property type="component" value="Unassembled WGS sequence"/>
</dbReference>
<dbReference type="EC" id="3.2.1.1" evidence="3"/>
<dbReference type="AlphaFoldDB" id="A0A4Y9FQ55"/>
<reference evidence="6 7" key="1">
    <citation type="submission" date="2019-03" db="EMBL/GenBank/DDBJ databases">
        <title>Diversity of the mouse oral microbiome.</title>
        <authorList>
            <person name="Joseph S."/>
            <person name="Aduse-Opoku J."/>
            <person name="Curtis M."/>
            <person name="Wade W."/>
            <person name="Hashim A."/>
        </authorList>
    </citation>
    <scope>NUCLEOTIDE SEQUENCE [LARGE SCALE GENOMIC DNA]</scope>
    <source>
        <strain evidence="6 7">P1012</strain>
    </source>
</reference>
<comment type="caution">
    <text evidence="6">The sequence shown here is derived from an EMBL/GenBank/DDBJ whole genome shotgun (WGS) entry which is preliminary data.</text>
</comment>